<dbReference type="EMBL" id="AFCI01000955">
    <property type="protein sequence ID" value="EHC35796.1"/>
    <property type="molecule type" value="Genomic_DNA"/>
</dbReference>
<gene>
    <name evidence="1" type="ORF">LTSEADE_2817</name>
</gene>
<reference evidence="1 2" key="1">
    <citation type="journal article" date="2011" name="BMC Genomics">
        <title>Genome sequencing reveals diversification of virulence factor content and possible host adaptation in distinct subpopulations of Salmonella enterica.</title>
        <authorList>
            <person name="den Bakker H.C."/>
            <person name="Moreno Switt A.I."/>
            <person name="Govoni G."/>
            <person name="Cummings C.A."/>
            <person name="Ranieri M.L."/>
            <person name="Degoricija L."/>
            <person name="Hoelzer K."/>
            <person name="Rodriguez-Rivera L.D."/>
            <person name="Brown S."/>
            <person name="Bolchacova E."/>
            <person name="Furtado M.R."/>
            <person name="Wiedmann M."/>
        </authorList>
    </citation>
    <scope>NUCLEOTIDE SEQUENCE [LARGE SCALE GENOMIC DNA]</scope>
    <source>
        <strain evidence="1 2">A4-669</strain>
    </source>
</reference>
<evidence type="ECO:0000313" key="1">
    <source>
        <dbReference type="EMBL" id="EHC35796.1"/>
    </source>
</evidence>
<proteinExistence type="predicted"/>
<feature type="non-terminal residue" evidence="1">
    <location>
        <position position="51"/>
    </location>
</feature>
<accession>A0A6C8GMP0</accession>
<comment type="caution">
    <text evidence="1">The sequence shown here is derived from an EMBL/GenBank/DDBJ whole genome shotgun (WGS) entry which is preliminary data.</text>
</comment>
<protein>
    <submittedName>
        <fullName evidence="1">Uncharacterized protein</fullName>
    </submittedName>
</protein>
<evidence type="ECO:0000313" key="2">
    <source>
        <dbReference type="Proteomes" id="UP000004906"/>
    </source>
</evidence>
<organism evidence="1 2">
    <name type="scientific">Salmonella enterica subsp. enterica serovar Adelaide str. A4-669</name>
    <dbReference type="NCBI Taxonomy" id="913063"/>
    <lineage>
        <taxon>Bacteria</taxon>
        <taxon>Pseudomonadati</taxon>
        <taxon>Pseudomonadota</taxon>
        <taxon>Gammaproteobacteria</taxon>
        <taxon>Enterobacterales</taxon>
        <taxon>Enterobacteriaceae</taxon>
        <taxon>Salmonella</taxon>
    </lineage>
</organism>
<dbReference type="AlphaFoldDB" id="A0A6C8GMP0"/>
<dbReference type="Proteomes" id="UP000004906">
    <property type="component" value="Unassembled WGS sequence"/>
</dbReference>
<sequence length="51" mass="5703">MFRFTSQHVADTKQKRLFPVYALSFVVLMASADLPPPTFIFHNSSPGIFSG</sequence>
<name>A0A6C8GMP0_SALET</name>